<feature type="transmembrane region" description="Helical" evidence="1">
    <location>
        <begin position="37"/>
        <end position="58"/>
    </location>
</feature>
<keyword evidence="1" id="KW-1133">Transmembrane helix</keyword>
<name>A0A976XJR0_THEOR</name>
<protein>
    <submittedName>
        <fullName evidence="2">Uncharacterized protein</fullName>
    </submittedName>
</protein>
<organism evidence="2 3">
    <name type="scientific">Theileria orientalis</name>
    <dbReference type="NCBI Taxonomy" id="68886"/>
    <lineage>
        <taxon>Eukaryota</taxon>
        <taxon>Sar</taxon>
        <taxon>Alveolata</taxon>
        <taxon>Apicomplexa</taxon>
        <taxon>Aconoidasida</taxon>
        <taxon>Piroplasmida</taxon>
        <taxon>Theileriidae</taxon>
        <taxon>Theileria</taxon>
    </lineage>
</organism>
<evidence type="ECO:0000313" key="2">
    <source>
        <dbReference type="EMBL" id="UVC49635.1"/>
    </source>
</evidence>
<gene>
    <name evidence="2" type="ORF">MACK_003744</name>
</gene>
<dbReference type="AlphaFoldDB" id="A0A976XJR0"/>
<keyword evidence="1" id="KW-0812">Transmembrane</keyword>
<evidence type="ECO:0000313" key="3">
    <source>
        <dbReference type="Proteomes" id="UP000244811"/>
    </source>
</evidence>
<proteinExistence type="predicted"/>
<evidence type="ECO:0000256" key="1">
    <source>
        <dbReference type="SAM" id="Phobius"/>
    </source>
</evidence>
<dbReference type="PROSITE" id="PS51257">
    <property type="entry name" value="PROKAR_LIPOPROTEIN"/>
    <property type="match status" value="1"/>
</dbReference>
<sequence>MKVFYGLGGFLFGFAVPIVLGLYSCTSKNFKVAEYSLKVLFFWVLTNQLFAVPLKWVFDHVSPSFWSLVYTAYPVSLLVPKANVLKTFDEYTVLFFKSGSLNFVKKQLKKACVFSRRVLSSGVKKLQDKMTF</sequence>
<reference evidence="2" key="1">
    <citation type="submission" date="2022-07" db="EMBL/GenBank/DDBJ databases">
        <title>Evaluation of T. orientalis genome assembly methods using nanopore sequencing and analysis of variation between genomes.</title>
        <authorList>
            <person name="Yam J."/>
            <person name="Micallef M.L."/>
            <person name="Liu M."/>
            <person name="Djordjevic S.P."/>
            <person name="Bogema D.R."/>
            <person name="Jenkins C."/>
        </authorList>
    </citation>
    <scope>NUCLEOTIDE SEQUENCE</scope>
    <source>
        <strain evidence="2">Goon Nure</strain>
    </source>
</reference>
<dbReference type="Proteomes" id="UP000244811">
    <property type="component" value="Chromosome 3"/>
</dbReference>
<accession>A0A976XJR0</accession>
<feature type="transmembrane region" description="Helical" evidence="1">
    <location>
        <begin position="6"/>
        <end position="25"/>
    </location>
</feature>
<dbReference type="EMBL" id="CP056070">
    <property type="protein sequence ID" value="UVC49635.1"/>
    <property type="molecule type" value="Genomic_DNA"/>
</dbReference>
<keyword evidence="1" id="KW-0472">Membrane</keyword>